<name>A0A258CSD3_CAUVI</name>
<feature type="region of interest" description="Disordered" evidence="1">
    <location>
        <begin position="16"/>
        <end position="50"/>
    </location>
</feature>
<organism evidence="2 3">
    <name type="scientific">Caulobacter vibrioides</name>
    <name type="common">Caulobacter crescentus</name>
    <dbReference type="NCBI Taxonomy" id="155892"/>
    <lineage>
        <taxon>Bacteria</taxon>
        <taxon>Pseudomonadati</taxon>
        <taxon>Pseudomonadota</taxon>
        <taxon>Alphaproteobacteria</taxon>
        <taxon>Caulobacterales</taxon>
        <taxon>Caulobacteraceae</taxon>
        <taxon>Caulobacter</taxon>
    </lineage>
</organism>
<accession>A0A258CSD3</accession>
<sequence length="50" mass="5384">MPGSRSNPLRLICRARRLGASSPAAPDESGPRHSPGRSVVEVSDQDRNRS</sequence>
<evidence type="ECO:0000313" key="3">
    <source>
        <dbReference type="Proteomes" id="UP000215616"/>
    </source>
</evidence>
<gene>
    <name evidence="2" type="ORF">B7Z12_20655</name>
</gene>
<dbReference type="EMBL" id="NCDQ01000567">
    <property type="protein sequence ID" value="OYW97981.1"/>
    <property type="molecule type" value="Genomic_DNA"/>
</dbReference>
<proteinExistence type="predicted"/>
<dbReference type="Proteomes" id="UP000215616">
    <property type="component" value="Unassembled WGS sequence"/>
</dbReference>
<evidence type="ECO:0000256" key="1">
    <source>
        <dbReference type="SAM" id="MobiDB-lite"/>
    </source>
</evidence>
<protein>
    <submittedName>
        <fullName evidence="2">Uncharacterized protein</fullName>
    </submittedName>
</protein>
<dbReference type="AlphaFoldDB" id="A0A258CSD3"/>
<evidence type="ECO:0000313" key="2">
    <source>
        <dbReference type="EMBL" id="OYW97981.1"/>
    </source>
</evidence>
<comment type="caution">
    <text evidence="2">The sequence shown here is derived from an EMBL/GenBank/DDBJ whole genome shotgun (WGS) entry which is preliminary data.</text>
</comment>
<reference evidence="2 3" key="1">
    <citation type="submission" date="2017-03" db="EMBL/GenBank/DDBJ databases">
        <title>Lifting the veil on microbial sulfur biogeochemistry in mining wastewaters.</title>
        <authorList>
            <person name="Kantor R.S."/>
            <person name="Colenbrander Nelson T."/>
            <person name="Marshall S."/>
            <person name="Bennett D."/>
            <person name="Apte S."/>
            <person name="Camacho D."/>
            <person name="Thomas B.C."/>
            <person name="Warren L.A."/>
            <person name="Banfield J.F."/>
        </authorList>
    </citation>
    <scope>NUCLEOTIDE SEQUENCE [LARGE SCALE GENOMIC DNA]</scope>
    <source>
        <strain evidence="2">32-67-7</strain>
    </source>
</reference>